<keyword evidence="2" id="KW-0547">Nucleotide-binding</keyword>
<keyword evidence="3" id="KW-1185">Reference proteome</keyword>
<dbReference type="Gene3D" id="3.40.50.300">
    <property type="entry name" value="P-loop containing nucleotide triphosphate hydrolases"/>
    <property type="match status" value="1"/>
</dbReference>
<protein>
    <submittedName>
        <fullName evidence="2">ATP-binding protein</fullName>
    </submittedName>
</protein>
<dbReference type="Proteomes" id="UP000598350">
    <property type="component" value="Unassembled WGS sequence"/>
</dbReference>
<accession>A0ABR7V6M3</accession>
<evidence type="ECO:0000313" key="2">
    <source>
        <dbReference type="EMBL" id="MBD0849341.1"/>
    </source>
</evidence>
<dbReference type="Pfam" id="PF13521">
    <property type="entry name" value="AAA_28"/>
    <property type="match status" value="1"/>
</dbReference>
<dbReference type="InterPro" id="IPR027417">
    <property type="entry name" value="P-loop_NTPase"/>
</dbReference>
<organism evidence="2 3">
    <name type="scientific">Maribacter arenosus</name>
    <dbReference type="NCBI Taxonomy" id="1854708"/>
    <lineage>
        <taxon>Bacteria</taxon>
        <taxon>Pseudomonadati</taxon>
        <taxon>Bacteroidota</taxon>
        <taxon>Flavobacteriia</taxon>
        <taxon>Flavobacteriales</taxon>
        <taxon>Flavobacteriaceae</taxon>
        <taxon>Maribacter</taxon>
    </lineage>
</organism>
<dbReference type="GO" id="GO:0005524">
    <property type="term" value="F:ATP binding"/>
    <property type="evidence" value="ECO:0007669"/>
    <property type="project" value="UniProtKB-KW"/>
</dbReference>
<name>A0ABR7V6M3_9FLAO</name>
<dbReference type="RefSeq" id="WP_188312470.1">
    <property type="nucleotide sequence ID" value="NZ_JABTCG010000001.1"/>
</dbReference>
<evidence type="ECO:0000259" key="1">
    <source>
        <dbReference type="Pfam" id="PF13521"/>
    </source>
</evidence>
<sequence length="187" mass="21462">MKSKKIVVTGGPSTGKTSVIEQLERNGFHCLHEVIRDMTTEERTQGQKLEMVSNPIVSVPDPKRFNLNILNARIAQYHSVSDSPSKLVFFDRGIPDVLAYMDCFQQSYEAEFTQACASLRYDNVFLMPPWKEIHVTDEERFESFEESLQIHDCLATAYEKFLYNVIHVPKGSVDDRVAFILNQINKL</sequence>
<reference evidence="2 3" key="1">
    <citation type="submission" date="2020-05" db="EMBL/GenBank/DDBJ databases">
        <title>The draft genome sequence of Maribacter arenosus CAU 1321.</title>
        <authorList>
            <person name="Mu L."/>
        </authorList>
    </citation>
    <scope>NUCLEOTIDE SEQUENCE [LARGE SCALE GENOMIC DNA]</scope>
    <source>
        <strain evidence="2 3">CAU 1321</strain>
    </source>
</reference>
<comment type="caution">
    <text evidence="2">The sequence shown here is derived from an EMBL/GenBank/DDBJ whole genome shotgun (WGS) entry which is preliminary data.</text>
</comment>
<gene>
    <name evidence="2" type="ORF">HPE63_01565</name>
</gene>
<keyword evidence="2" id="KW-0067">ATP-binding</keyword>
<dbReference type="InterPro" id="IPR038727">
    <property type="entry name" value="NadR/Ttd14_AAA_dom"/>
</dbReference>
<feature type="domain" description="NadR/Ttd14 AAA" evidence="1">
    <location>
        <begin position="5"/>
        <end position="176"/>
    </location>
</feature>
<proteinExistence type="predicted"/>
<dbReference type="SUPFAM" id="SSF52540">
    <property type="entry name" value="P-loop containing nucleoside triphosphate hydrolases"/>
    <property type="match status" value="1"/>
</dbReference>
<dbReference type="EMBL" id="JABTCG010000001">
    <property type="protein sequence ID" value="MBD0849341.1"/>
    <property type="molecule type" value="Genomic_DNA"/>
</dbReference>
<evidence type="ECO:0000313" key="3">
    <source>
        <dbReference type="Proteomes" id="UP000598350"/>
    </source>
</evidence>